<dbReference type="GO" id="GO:0051500">
    <property type="term" value="F:D-tyrosyl-tRNA(Tyr) deacylase activity"/>
    <property type="evidence" value="ECO:0007669"/>
    <property type="project" value="TreeGrafter"/>
</dbReference>
<dbReference type="Pfam" id="PF02580">
    <property type="entry name" value="Tyr_Deacylase"/>
    <property type="match status" value="2"/>
</dbReference>
<dbReference type="PANTHER" id="PTHR10472:SF5">
    <property type="entry name" value="D-AMINOACYL-TRNA DEACYLASE 1"/>
    <property type="match status" value="1"/>
</dbReference>
<dbReference type="GO" id="GO:0005737">
    <property type="term" value="C:cytoplasm"/>
    <property type="evidence" value="ECO:0007669"/>
    <property type="project" value="InterPro"/>
</dbReference>
<dbReference type="Gene3D" id="3.50.80.10">
    <property type="entry name" value="D-tyrosyl-tRNA(Tyr) deacylase"/>
    <property type="match status" value="1"/>
</dbReference>
<dbReference type="EC" id="3.1.1.96" evidence="2"/>
<dbReference type="InterPro" id="IPR023509">
    <property type="entry name" value="DTD-like_sf"/>
</dbReference>
<reference evidence="9" key="1">
    <citation type="journal article" date="2012" name="BMC Genomics">
        <title>Genome sequence of the necrotrophic fungus Penicillium digitatum, the main postharvest pathogen of citrus.</title>
        <authorList>
            <person name="Marcet-Houben M."/>
            <person name="Ballester A.-R."/>
            <person name="de la Fuente B."/>
            <person name="Harries E."/>
            <person name="Marcos J.F."/>
            <person name="Gonzalez-Candelas L."/>
            <person name="Gabaldon T."/>
        </authorList>
    </citation>
    <scope>NUCLEOTIDE SEQUENCE [LARGE SCALE GENOMIC DNA]</scope>
    <source>
        <strain evidence="9">PHI26 / CECT 20796</strain>
    </source>
</reference>
<dbReference type="HOGENOM" id="CLU_076901_0_1_1"/>
<feature type="region of interest" description="Disordered" evidence="7">
    <location>
        <begin position="179"/>
        <end position="216"/>
    </location>
</feature>
<evidence type="ECO:0000256" key="3">
    <source>
        <dbReference type="ARBA" id="ARBA00020007"/>
    </source>
</evidence>
<evidence type="ECO:0000256" key="6">
    <source>
        <dbReference type="ARBA" id="ARBA00048018"/>
    </source>
</evidence>
<dbReference type="Proteomes" id="UP000009882">
    <property type="component" value="Unassembled WGS sequence"/>
</dbReference>
<accession>K9F7V6</accession>
<comment type="catalytic activity">
    <reaction evidence="6">
        <text>a D-aminoacyl-tRNA + H2O = a tRNA + a D-alpha-amino acid + H(+)</text>
        <dbReference type="Rhea" id="RHEA:13953"/>
        <dbReference type="Rhea" id="RHEA-COMP:10123"/>
        <dbReference type="Rhea" id="RHEA-COMP:10124"/>
        <dbReference type="ChEBI" id="CHEBI:15377"/>
        <dbReference type="ChEBI" id="CHEBI:15378"/>
        <dbReference type="ChEBI" id="CHEBI:59871"/>
        <dbReference type="ChEBI" id="CHEBI:78442"/>
        <dbReference type="ChEBI" id="CHEBI:79333"/>
        <dbReference type="EC" id="3.1.1.96"/>
    </reaction>
</comment>
<dbReference type="FunCoup" id="K9F7V6">
    <property type="interactions" value="1469"/>
</dbReference>
<gene>
    <name evidence="8" type="ORF">PDIG_91040</name>
</gene>
<comment type="catalytic activity">
    <reaction evidence="5">
        <text>glycyl-tRNA(Ala) + H2O = tRNA(Ala) + glycine + H(+)</text>
        <dbReference type="Rhea" id="RHEA:53744"/>
        <dbReference type="Rhea" id="RHEA-COMP:9657"/>
        <dbReference type="Rhea" id="RHEA-COMP:13640"/>
        <dbReference type="ChEBI" id="CHEBI:15377"/>
        <dbReference type="ChEBI" id="CHEBI:15378"/>
        <dbReference type="ChEBI" id="CHEBI:57305"/>
        <dbReference type="ChEBI" id="CHEBI:78442"/>
        <dbReference type="ChEBI" id="CHEBI:78522"/>
        <dbReference type="EC" id="3.1.1.96"/>
    </reaction>
</comment>
<evidence type="ECO:0000256" key="1">
    <source>
        <dbReference type="ARBA" id="ARBA00009673"/>
    </source>
</evidence>
<comment type="similarity">
    <text evidence="1">Belongs to the DTD family.</text>
</comment>
<dbReference type="InterPro" id="IPR003732">
    <property type="entry name" value="Daa-tRNA_deacyls_DTD"/>
</dbReference>
<keyword evidence="9" id="KW-1185">Reference proteome</keyword>
<name>K9F7V6_PEND2</name>
<dbReference type="OMA" id="WPDENDK"/>
<proteinExistence type="inferred from homology"/>
<evidence type="ECO:0000313" key="9">
    <source>
        <dbReference type="Proteomes" id="UP000009882"/>
    </source>
</evidence>
<dbReference type="EMBL" id="AKCT01000342">
    <property type="protein sequence ID" value="EKV04147.1"/>
    <property type="molecule type" value="Genomic_DNA"/>
</dbReference>
<sequence>MKLIIQRVKSASVTVDSELVSSIGKGLLVFAGIGKEDTEKDAENLVKKVLKAKFWPDEKGEQWKKNVKDIEGEVLCGMALHLTIWNTAEQPWWWSNLVSQFTLYAKMKKGNKPDFHDAAGPEPARKIYDFFYDKMREEYVPDRVKNGVFQAMMEVELKNDGPVGVDYCSEDAAVTIEINTNLPKKEPKEPKNGDKVSDEQEIQGSVGFQIPPELLQ</sequence>
<dbReference type="AlphaFoldDB" id="K9F7V6"/>
<evidence type="ECO:0000256" key="2">
    <source>
        <dbReference type="ARBA" id="ARBA00013056"/>
    </source>
</evidence>
<dbReference type="PANTHER" id="PTHR10472">
    <property type="entry name" value="D-TYROSYL-TRNA TYR DEACYLASE"/>
    <property type="match status" value="1"/>
</dbReference>
<evidence type="ECO:0000256" key="7">
    <source>
        <dbReference type="SAM" id="MobiDB-lite"/>
    </source>
</evidence>
<evidence type="ECO:0000256" key="5">
    <source>
        <dbReference type="ARBA" id="ARBA00047676"/>
    </source>
</evidence>
<dbReference type="SUPFAM" id="SSF69500">
    <property type="entry name" value="DTD-like"/>
    <property type="match status" value="1"/>
</dbReference>
<dbReference type="OrthoDB" id="275783at2759"/>
<evidence type="ECO:0000313" key="8">
    <source>
        <dbReference type="EMBL" id="EKV04147.1"/>
    </source>
</evidence>
<protein>
    <recommendedName>
        <fullName evidence="3">D-aminoacyl-tRNA deacylase</fullName>
        <ecNumber evidence="2">3.1.1.96</ecNumber>
    </recommendedName>
    <alternativeName>
        <fullName evidence="4">Gly-tRNA(Ala) deacylase</fullName>
    </alternativeName>
</protein>
<evidence type="ECO:0000256" key="4">
    <source>
        <dbReference type="ARBA" id="ARBA00032747"/>
    </source>
</evidence>
<comment type="caution">
    <text evidence="8">The sequence shown here is derived from an EMBL/GenBank/DDBJ whole genome shotgun (WGS) entry which is preliminary data.</text>
</comment>
<dbReference type="InParanoid" id="K9F7V6"/>
<dbReference type="STRING" id="1170229.K9F7V6"/>
<feature type="compositionally biased region" description="Basic and acidic residues" evidence="7">
    <location>
        <begin position="183"/>
        <end position="198"/>
    </location>
</feature>
<organism evidence="8 9">
    <name type="scientific">Penicillium digitatum (strain PHI26 / CECT 20796)</name>
    <name type="common">Green mold</name>
    <dbReference type="NCBI Taxonomy" id="1170229"/>
    <lineage>
        <taxon>Eukaryota</taxon>
        <taxon>Fungi</taxon>
        <taxon>Dikarya</taxon>
        <taxon>Ascomycota</taxon>
        <taxon>Pezizomycotina</taxon>
        <taxon>Eurotiomycetes</taxon>
        <taxon>Eurotiomycetidae</taxon>
        <taxon>Eurotiales</taxon>
        <taxon>Aspergillaceae</taxon>
        <taxon>Penicillium</taxon>
    </lineage>
</organism>
<dbReference type="eggNOG" id="KOG3323">
    <property type="taxonomic scope" value="Eukaryota"/>
</dbReference>